<dbReference type="STRING" id="553218.CAMRE0001_2288"/>
<proteinExistence type="predicted"/>
<dbReference type="Proteomes" id="UP000003082">
    <property type="component" value="Unassembled WGS sequence"/>
</dbReference>
<evidence type="ECO:0000313" key="1">
    <source>
        <dbReference type="EMBL" id="EEF12834.1"/>
    </source>
</evidence>
<gene>
    <name evidence="1" type="ORF">CAMRE0001_2288</name>
</gene>
<organism evidence="1 2">
    <name type="scientific">Campylobacter rectus RM3267</name>
    <dbReference type="NCBI Taxonomy" id="553218"/>
    <lineage>
        <taxon>Bacteria</taxon>
        <taxon>Pseudomonadati</taxon>
        <taxon>Campylobacterota</taxon>
        <taxon>Epsilonproteobacteria</taxon>
        <taxon>Campylobacterales</taxon>
        <taxon>Campylobacteraceae</taxon>
        <taxon>Campylobacter</taxon>
    </lineage>
</organism>
<accession>B9D5B4</accession>
<dbReference type="AlphaFoldDB" id="B9D5B4"/>
<keyword evidence="2" id="KW-1185">Reference proteome</keyword>
<protein>
    <submittedName>
        <fullName evidence="1">Uncharacterized protein</fullName>
    </submittedName>
</protein>
<name>B9D5B4_CAMRE</name>
<comment type="caution">
    <text evidence="1">The sequence shown here is derived from an EMBL/GenBank/DDBJ whole genome shotgun (WGS) entry which is preliminary data.</text>
</comment>
<dbReference type="EMBL" id="ACFU01000037">
    <property type="protein sequence ID" value="EEF12834.1"/>
    <property type="molecule type" value="Genomic_DNA"/>
</dbReference>
<sequence>MRCEKFLKFYLAAGPPLRLCAPLFSTKTSAATLIIGNFIRKLAGSLGAAKLKRF</sequence>
<evidence type="ECO:0000313" key="2">
    <source>
        <dbReference type="Proteomes" id="UP000003082"/>
    </source>
</evidence>
<reference evidence="1 2" key="1">
    <citation type="submission" date="2008-08" db="EMBL/GenBank/DDBJ databases">
        <authorList>
            <person name="Madupu R."/>
            <person name="Durkin A.S."/>
            <person name="Torralba M."/>
            <person name="Methe B."/>
            <person name="Sutton G.G."/>
            <person name="Strausberg R.L."/>
            <person name="Nelson K.E."/>
        </authorList>
    </citation>
    <scope>NUCLEOTIDE SEQUENCE [LARGE SCALE GENOMIC DNA]</scope>
    <source>
        <strain evidence="1 2">RM3267</strain>
    </source>
</reference>